<gene>
    <name evidence="1" type="ORF">GHNINEIG_00445</name>
</gene>
<dbReference type="RefSeq" id="WP_135795125.1">
    <property type="nucleotide sequence ID" value="NZ_CP032096.1"/>
</dbReference>
<evidence type="ECO:0000313" key="2">
    <source>
        <dbReference type="Proteomes" id="UP000296201"/>
    </source>
</evidence>
<dbReference type="EMBL" id="CP032096">
    <property type="protein sequence ID" value="QBZ82415.1"/>
    <property type="molecule type" value="Genomic_DNA"/>
</dbReference>
<reference evidence="1 2" key="1">
    <citation type="submission" date="2018-08" db="EMBL/GenBank/DDBJ databases">
        <title>Horizontal acquisition of hydrogen conversion ability and other habitat adaptations in Hydrogenovibrio crunogenus strains.</title>
        <authorList>
            <person name="Gonnella G."/>
            <person name="Adam N."/>
            <person name="Perner M."/>
        </authorList>
    </citation>
    <scope>NUCLEOTIDE SEQUENCE [LARGE SCALE GENOMIC DNA]</scope>
    <source>
        <strain evidence="1 2">SP-41</strain>
    </source>
</reference>
<proteinExistence type="predicted"/>
<organism evidence="1 2">
    <name type="scientific">Hydrogenovibrio crunogenus</name>
    <dbReference type="NCBI Taxonomy" id="39765"/>
    <lineage>
        <taxon>Bacteria</taxon>
        <taxon>Pseudomonadati</taxon>
        <taxon>Pseudomonadota</taxon>
        <taxon>Gammaproteobacteria</taxon>
        <taxon>Thiotrichales</taxon>
        <taxon>Piscirickettsiaceae</taxon>
        <taxon>Hydrogenovibrio</taxon>
    </lineage>
</organism>
<evidence type="ECO:0000313" key="1">
    <source>
        <dbReference type="EMBL" id="QBZ82415.1"/>
    </source>
</evidence>
<accession>A0A4P7NY34</accession>
<dbReference type="AlphaFoldDB" id="A0A4P7NY34"/>
<keyword evidence="2" id="KW-1185">Reference proteome</keyword>
<sequence>MNNTRFLLNLLPETLLTGLLLCSTTSFAMELTGRFSMLANMAQASEGQIGYINKDQNILSADQQSLRFMLDEHSEQAEWSVHLRMTRQQLTGLPDTVLHYTDLFRYQPLSDNWISQQTRTSSLEAGYEVDRAVYQYHFKQSVVSAGRQPIDWGVGRLWQPMNVFGAFAPTDLDTDFKPGIDAITYDWYPSAFSNLTAAFVLTNKDQKEIDTQNSFAIHYRNQISDSWEVLLLAGQVISNQVYGGAIETAWQGIGMRLEAVYSHLTEQNEDTLFWVGGFDYQLNEKTTLLFEVYDNSHGATSYKELTTLRTDPLVTYGLQPQLSRHMAGVGITRELTPLWQAGYTLLGSFLTDSMSFLHQLNLTYSVSNESDLLVSAVMTNGATMNSAEEIQSEFGAVPNSLTARLRFYF</sequence>
<protein>
    <submittedName>
        <fullName evidence="1">Uncharacterized protein</fullName>
    </submittedName>
</protein>
<name>A0A4P7NY34_9GAMM</name>
<dbReference type="OrthoDB" id="5383458at2"/>
<dbReference type="Proteomes" id="UP000296201">
    <property type="component" value="Chromosome"/>
</dbReference>